<feature type="domain" description="Fe/B12 periplasmic-binding" evidence="3">
    <location>
        <begin position="33"/>
        <end position="282"/>
    </location>
</feature>
<organism evidence="4 5">
    <name type="scientific">Thalassotalea algicola</name>
    <dbReference type="NCBI Taxonomy" id="2716224"/>
    <lineage>
        <taxon>Bacteria</taxon>
        <taxon>Pseudomonadati</taxon>
        <taxon>Pseudomonadota</taxon>
        <taxon>Gammaproteobacteria</taxon>
        <taxon>Alteromonadales</taxon>
        <taxon>Colwelliaceae</taxon>
        <taxon>Thalassotalea</taxon>
    </lineage>
</organism>
<proteinExistence type="predicted"/>
<dbReference type="SUPFAM" id="SSF53807">
    <property type="entry name" value="Helical backbone' metal receptor"/>
    <property type="match status" value="1"/>
</dbReference>
<keyword evidence="5" id="KW-1185">Reference proteome</keyword>
<dbReference type="Proteomes" id="UP000568664">
    <property type="component" value="Unassembled WGS sequence"/>
</dbReference>
<dbReference type="PANTHER" id="PTHR30535:SF34">
    <property type="entry name" value="MOLYBDATE-BINDING PROTEIN MOLA"/>
    <property type="match status" value="1"/>
</dbReference>
<dbReference type="Pfam" id="PF01497">
    <property type="entry name" value="Peripla_BP_2"/>
    <property type="match status" value="1"/>
</dbReference>
<comment type="caution">
    <text evidence="4">The sequence shown here is derived from an EMBL/GenBank/DDBJ whole genome shotgun (WGS) entry which is preliminary data.</text>
</comment>
<evidence type="ECO:0000256" key="1">
    <source>
        <dbReference type="ARBA" id="ARBA00022729"/>
    </source>
</evidence>
<evidence type="ECO:0000313" key="4">
    <source>
        <dbReference type="EMBL" id="NMP31736.1"/>
    </source>
</evidence>
<dbReference type="InterPro" id="IPR050902">
    <property type="entry name" value="ABC_Transporter_SBP"/>
</dbReference>
<feature type="signal peptide" evidence="2">
    <location>
        <begin position="1"/>
        <end position="22"/>
    </location>
</feature>
<feature type="chain" id="PRO_5031122366" evidence="2">
    <location>
        <begin position="23"/>
        <end position="282"/>
    </location>
</feature>
<dbReference type="PROSITE" id="PS50983">
    <property type="entry name" value="FE_B12_PBP"/>
    <property type="match status" value="1"/>
</dbReference>
<dbReference type="GO" id="GO:0071281">
    <property type="term" value="P:cellular response to iron ion"/>
    <property type="evidence" value="ECO:0007669"/>
    <property type="project" value="TreeGrafter"/>
</dbReference>
<dbReference type="EMBL" id="JABBXH010000003">
    <property type="protein sequence ID" value="NMP31736.1"/>
    <property type="molecule type" value="Genomic_DNA"/>
</dbReference>
<evidence type="ECO:0000313" key="5">
    <source>
        <dbReference type="Proteomes" id="UP000568664"/>
    </source>
</evidence>
<dbReference type="NCBIfam" id="NF038402">
    <property type="entry name" value="TroA_like"/>
    <property type="match status" value="1"/>
</dbReference>
<dbReference type="Gene3D" id="3.40.50.1980">
    <property type="entry name" value="Nitrogenase molybdenum iron protein domain"/>
    <property type="match status" value="2"/>
</dbReference>
<dbReference type="InterPro" id="IPR054828">
    <property type="entry name" value="Vit_B12_bind_prot"/>
</dbReference>
<evidence type="ECO:0000256" key="2">
    <source>
        <dbReference type="SAM" id="SignalP"/>
    </source>
</evidence>
<gene>
    <name evidence="4" type="ORF">HII17_09190</name>
</gene>
<reference evidence="4 5" key="1">
    <citation type="submission" date="2020-04" db="EMBL/GenBank/DDBJ databases">
        <title>Thalassotalea sp. M1531, isolated from the surface of marine red alga.</title>
        <authorList>
            <person name="Pang L."/>
            <person name="Lu D.-C."/>
        </authorList>
    </citation>
    <scope>NUCLEOTIDE SEQUENCE [LARGE SCALE GENOMIC DNA]</scope>
    <source>
        <strain evidence="4 5">M1531</strain>
    </source>
</reference>
<sequence>MMIKLITGLALSLTISLSAAYANVEENSQAPLRIVALAPHIVEMLYDIGAGDNIVATVEYANHPEAAKAIPRIGGHHGISIERLVALKPDLVLFWQGGNKAQDLEKMRQLGLNVKLSQPKALEDVAKELKMLGELTGHQLQALKVANQFTNKLQSIRQLYQNKQQYSVFYQLWSTPLMTVNEDSWINQLITSCNATNVFSQSPTKTPQVSIENVIVANPDVIVIPDAHSTSPQPKVGWEKWQQVTAVKRQRIIRVNGDNMHRFSPKMLSGLADMCRQIDKFR</sequence>
<dbReference type="PANTHER" id="PTHR30535">
    <property type="entry name" value="VITAMIN B12-BINDING PROTEIN"/>
    <property type="match status" value="1"/>
</dbReference>
<dbReference type="InterPro" id="IPR002491">
    <property type="entry name" value="ABC_transptr_periplasmic_BD"/>
</dbReference>
<dbReference type="CDD" id="cd01144">
    <property type="entry name" value="BtuF"/>
    <property type="match status" value="1"/>
</dbReference>
<evidence type="ECO:0000259" key="3">
    <source>
        <dbReference type="PROSITE" id="PS50983"/>
    </source>
</evidence>
<name>A0A7Y0LC51_9GAMM</name>
<dbReference type="AlphaFoldDB" id="A0A7Y0LC51"/>
<protein>
    <submittedName>
        <fullName evidence="4">Cobalamin-binding protein</fullName>
    </submittedName>
</protein>
<keyword evidence="1 2" id="KW-0732">Signal</keyword>
<accession>A0A7Y0LC51</accession>